<accession>A0A1D1V1H6</accession>
<dbReference type="EMBL" id="BDGG01000003">
    <property type="protein sequence ID" value="GAU95694.1"/>
    <property type="molecule type" value="Genomic_DNA"/>
</dbReference>
<feature type="chain" id="PRO_5008897924" evidence="2">
    <location>
        <begin position="27"/>
        <end position="125"/>
    </location>
</feature>
<dbReference type="Proteomes" id="UP000186922">
    <property type="component" value="Unassembled WGS sequence"/>
</dbReference>
<proteinExistence type="predicted"/>
<dbReference type="AlphaFoldDB" id="A0A1D1V1H6"/>
<keyword evidence="2" id="KW-0732">Signal</keyword>
<comment type="caution">
    <text evidence="3">The sequence shown here is derived from an EMBL/GenBank/DDBJ whole genome shotgun (WGS) entry which is preliminary data.</text>
</comment>
<organism evidence="3 4">
    <name type="scientific">Ramazzottius varieornatus</name>
    <name type="common">Water bear</name>
    <name type="synonym">Tardigrade</name>
    <dbReference type="NCBI Taxonomy" id="947166"/>
    <lineage>
        <taxon>Eukaryota</taxon>
        <taxon>Metazoa</taxon>
        <taxon>Ecdysozoa</taxon>
        <taxon>Tardigrada</taxon>
        <taxon>Eutardigrada</taxon>
        <taxon>Parachela</taxon>
        <taxon>Hypsibioidea</taxon>
        <taxon>Ramazzottiidae</taxon>
        <taxon>Ramazzottius</taxon>
    </lineage>
</organism>
<evidence type="ECO:0000256" key="2">
    <source>
        <dbReference type="SAM" id="SignalP"/>
    </source>
</evidence>
<reference evidence="3 4" key="1">
    <citation type="journal article" date="2016" name="Nat. Commun.">
        <title>Extremotolerant tardigrade genome and improved radiotolerance of human cultured cells by tardigrade-unique protein.</title>
        <authorList>
            <person name="Hashimoto T."/>
            <person name="Horikawa D.D."/>
            <person name="Saito Y."/>
            <person name="Kuwahara H."/>
            <person name="Kozuka-Hata H."/>
            <person name="Shin-I T."/>
            <person name="Minakuchi Y."/>
            <person name="Ohishi K."/>
            <person name="Motoyama A."/>
            <person name="Aizu T."/>
            <person name="Enomoto A."/>
            <person name="Kondo K."/>
            <person name="Tanaka S."/>
            <person name="Hara Y."/>
            <person name="Koshikawa S."/>
            <person name="Sagara H."/>
            <person name="Miura T."/>
            <person name="Yokobori S."/>
            <person name="Miyagawa K."/>
            <person name="Suzuki Y."/>
            <person name="Kubo T."/>
            <person name="Oyama M."/>
            <person name="Kohara Y."/>
            <person name="Fujiyama A."/>
            <person name="Arakawa K."/>
            <person name="Katayama T."/>
            <person name="Toyoda A."/>
            <person name="Kunieda T."/>
        </authorList>
    </citation>
    <scope>NUCLEOTIDE SEQUENCE [LARGE SCALE GENOMIC DNA]</scope>
    <source>
        <strain evidence="3 4">YOKOZUNA-1</strain>
    </source>
</reference>
<gene>
    <name evidence="3" type="primary">RvY_07272-1</name>
    <name evidence="3" type="synonym">RvY_07272.1</name>
    <name evidence="3" type="ORF">RvY_07272</name>
</gene>
<feature type="signal peptide" evidence="2">
    <location>
        <begin position="1"/>
        <end position="26"/>
    </location>
</feature>
<name>A0A1D1V1H6_RAMVA</name>
<evidence type="ECO:0000256" key="1">
    <source>
        <dbReference type="SAM" id="MobiDB-lite"/>
    </source>
</evidence>
<keyword evidence="4" id="KW-1185">Reference proteome</keyword>
<protein>
    <submittedName>
        <fullName evidence="3">Uncharacterized protein</fullName>
    </submittedName>
</protein>
<evidence type="ECO:0000313" key="4">
    <source>
        <dbReference type="Proteomes" id="UP000186922"/>
    </source>
</evidence>
<feature type="region of interest" description="Disordered" evidence="1">
    <location>
        <begin position="69"/>
        <end position="104"/>
    </location>
</feature>
<dbReference type="OrthoDB" id="10551798at2759"/>
<sequence length="125" mass="12670">MSFSANFGASALGCLLLATLISSAAVLPPTKATLKPVAKGSLIAVNNWNCEVVATNVPLAKPTREQLLAGGPANPACSNDSGSSSAAGAPRRPVNGDNDFEMKPGKLMQVGNICCKVTTQRSGGK</sequence>
<evidence type="ECO:0000313" key="3">
    <source>
        <dbReference type="EMBL" id="GAU95694.1"/>
    </source>
</evidence>